<evidence type="ECO:0000313" key="3">
    <source>
        <dbReference type="EMBL" id="MQQ99875.1"/>
    </source>
</evidence>
<dbReference type="EMBL" id="WINI01000001">
    <property type="protein sequence ID" value="MQQ99875.1"/>
    <property type="molecule type" value="Genomic_DNA"/>
</dbReference>
<evidence type="ECO:0000256" key="1">
    <source>
        <dbReference type="SAM" id="MobiDB-lite"/>
    </source>
</evidence>
<keyword evidence="4" id="KW-1185">Reference proteome</keyword>
<feature type="chain" id="PRO_5032825488" evidence="2">
    <location>
        <begin position="22"/>
        <end position="104"/>
    </location>
</feature>
<evidence type="ECO:0000256" key="2">
    <source>
        <dbReference type="SAM" id="SignalP"/>
    </source>
</evidence>
<sequence>MNMMFLKIGICLLFAATAAEAFSRQDEQQVPRYSQPRQYEPQRDQREQRDAVREVSRGQQYNQQNNQQNNNQNNSHGRMSADERRALREQINEAGKALYPPRRP</sequence>
<feature type="compositionally biased region" description="Low complexity" evidence="1">
    <location>
        <begin position="59"/>
        <end position="74"/>
    </location>
</feature>
<reference evidence="3 4" key="1">
    <citation type="submission" date="2019-10" db="EMBL/GenBank/DDBJ databases">
        <title>Glaciimonas soli sp. nov., a psychrophilic bacterium isolated from the forest soil of a high elevation mountain in Taiwan.</title>
        <authorList>
            <person name="Wang L.-T."/>
            <person name="Shieh W.Y."/>
        </authorList>
    </citation>
    <scope>NUCLEOTIDE SEQUENCE [LARGE SCALE GENOMIC DNA]</scope>
    <source>
        <strain evidence="3 4">GS1</strain>
    </source>
</reference>
<organism evidence="3 4">
    <name type="scientific">Glaciimonas soli</name>
    <dbReference type="NCBI Taxonomy" id="2590999"/>
    <lineage>
        <taxon>Bacteria</taxon>
        <taxon>Pseudomonadati</taxon>
        <taxon>Pseudomonadota</taxon>
        <taxon>Betaproteobacteria</taxon>
        <taxon>Burkholderiales</taxon>
        <taxon>Oxalobacteraceae</taxon>
        <taxon>Glaciimonas</taxon>
    </lineage>
</organism>
<name>A0A843YT82_9BURK</name>
<dbReference type="Proteomes" id="UP000451565">
    <property type="component" value="Unassembled WGS sequence"/>
</dbReference>
<dbReference type="OrthoDB" id="8779586at2"/>
<protein>
    <submittedName>
        <fullName evidence="3">Uncharacterized protein</fullName>
    </submittedName>
</protein>
<feature type="compositionally biased region" description="Basic and acidic residues" evidence="1">
    <location>
        <begin position="79"/>
        <end position="91"/>
    </location>
</feature>
<evidence type="ECO:0000313" key="4">
    <source>
        <dbReference type="Proteomes" id="UP000451565"/>
    </source>
</evidence>
<comment type="caution">
    <text evidence="3">The sequence shown here is derived from an EMBL/GenBank/DDBJ whole genome shotgun (WGS) entry which is preliminary data.</text>
</comment>
<dbReference type="AlphaFoldDB" id="A0A843YT82"/>
<proteinExistence type="predicted"/>
<dbReference type="RefSeq" id="WP_153233409.1">
    <property type="nucleotide sequence ID" value="NZ_WINI01000001.1"/>
</dbReference>
<feature type="signal peptide" evidence="2">
    <location>
        <begin position="1"/>
        <end position="21"/>
    </location>
</feature>
<accession>A0A843YT82</accession>
<keyword evidence="2" id="KW-0732">Signal</keyword>
<gene>
    <name evidence="3" type="ORF">GEV47_04150</name>
</gene>
<feature type="region of interest" description="Disordered" evidence="1">
    <location>
        <begin position="23"/>
        <end position="104"/>
    </location>
</feature>
<feature type="compositionally biased region" description="Basic and acidic residues" evidence="1">
    <location>
        <begin position="40"/>
        <end position="56"/>
    </location>
</feature>